<dbReference type="EMBL" id="CADILD010000002">
    <property type="protein sequence ID" value="CAB3875938.1"/>
    <property type="molecule type" value="Genomic_DNA"/>
</dbReference>
<evidence type="ECO:0000313" key="3">
    <source>
        <dbReference type="Proteomes" id="UP000494105"/>
    </source>
</evidence>
<feature type="region of interest" description="Disordered" evidence="1">
    <location>
        <begin position="99"/>
        <end position="134"/>
    </location>
</feature>
<sequence length="134" mass="13506">MDLSTAGIRGRSAFAPGKASIKATEISEATASAEIAAGSDATAGSEVMAGPEVAAGSEVTASPEATAGPKVTASPKVAAAHTPPYVCIAWARASSRSRSRALRVMPAARSNCSRASPLRPSLASRSPRTLGNQW</sequence>
<proteinExistence type="predicted"/>
<organism evidence="2 3">
    <name type="scientific">Achromobacter piechaudii</name>
    <dbReference type="NCBI Taxonomy" id="72556"/>
    <lineage>
        <taxon>Bacteria</taxon>
        <taxon>Pseudomonadati</taxon>
        <taxon>Pseudomonadota</taxon>
        <taxon>Betaproteobacteria</taxon>
        <taxon>Burkholderiales</taxon>
        <taxon>Alcaligenaceae</taxon>
        <taxon>Achromobacter</taxon>
    </lineage>
</organism>
<feature type="compositionally biased region" description="Low complexity" evidence="1">
    <location>
        <begin position="113"/>
        <end position="128"/>
    </location>
</feature>
<evidence type="ECO:0000256" key="1">
    <source>
        <dbReference type="SAM" id="MobiDB-lite"/>
    </source>
</evidence>
<dbReference type="AlphaFoldDB" id="A0A6S7DZF4"/>
<reference evidence="2 3" key="1">
    <citation type="submission" date="2020-04" db="EMBL/GenBank/DDBJ databases">
        <authorList>
            <person name="De Canck E."/>
        </authorList>
    </citation>
    <scope>NUCLEOTIDE SEQUENCE [LARGE SCALE GENOMIC DNA]</scope>
    <source>
        <strain evidence="2 3">LMG 1861</strain>
    </source>
</reference>
<protein>
    <submittedName>
        <fullName evidence="2">Uncharacterized protein</fullName>
    </submittedName>
</protein>
<dbReference type="Proteomes" id="UP000494105">
    <property type="component" value="Unassembled WGS sequence"/>
</dbReference>
<gene>
    <name evidence="2" type="ORF">LMG1861_03016</name>
</gene>
<name>A0A6S7DZF4_9BURK</name>
<evidence type="ECO:0000313" key="2">
    <source>
        <dbReference type="EMBL" id="CAB3875938.1"/>
    </source>
</evidence>
<accession>A0A6S7DZF4</accession>
<feature type="region of interest" description="Disordered" evidence="1">
    <location>
        <begin position="54"/>
        <end position="76"/>
    </location>
</feature>